<comment type="similarity">
    <text evidence="1">Belongs to the UPF0047 family.</text>
</comment>
<dbReference type="STRING" id="553467.SAMN04488063_1405"/>
<evidence type="ECO:0000256" key="1">
    <source>
        <dbReference type="ARBA" id="ARBA00005534"/>
    </source>
</evidence>
<organism evidence="2 3">
    <name type="scientific">Halopelagius inordinatus</name>
    <dbReference type="NCBI Taxonomy" id="553467"/>
    <lineage>
        <taxon>Archaea</taxon>
        <taxon>Methanobacteriati</taxon>
        <taxon>Methanobacteriota</taxon>
        <taxon>Stenosarchaea group</taxon>
        <taxon>Halobacteria</taxon>
        <taxon>Halobacteriales</taxon>
        <taxon>Haloferacaceae</taxon>
    </lineage>
</organism>
<dbReference type="Proteomes" id="UP000198876">
    <property type="component" value="Unassembled WGS sequence"/>
</dbReference>
<reference evidence="3" key="1">
    <citation type="submission" date="2016-10" db="EMBL/GenBank/DDBJ databases">
        <authorList>
            <person name="Varghese N."/>
            <person name="Submissions S."/>
        </authorList>
    </citation>
    <scope>NUCLEOTIDE SEQUENCE [LARGE SCALE GENOMIC DNA]</scope>
    <source>
        <strain evidence="3">CGMCC 1.7739</strain>
    </source>
</reference>
<name>A0A1I2P0Q5_9EURY</name>
<proteinExistence type="inferred from homology"/>
<dbReference type="PANTHER" id="PTHR30615">
    <property type="entry name" value="UNCHARACTERIZED PROTEIN YJBQ-RELATED"/>
    <property type="match status" value="1"/>
</dbReference>
<keyword evidence="3" id="KW-1185">Reference proteome</keyword>
<dbReference type="OrthoDB" id="6663at2157"/>
<dbReference type="NCBIfam" id="TIGR00149">
    <property type="entry name" value="TIGR00149_YjbQ"/>
    <property type="match status" value="1"/>
</dbReference>
<dbReference type="InterPro" id="IPR035917">
    <property type="entry name" value="YjbQ-like_sf"/>
</dbReference>
<dbReference type="InterPro" id="IPR001602">
    <property type="entry name" value="UPF0047_YjbQ-like"/>
</dbReference>
<protein>
    <submittedName>
        <fullName evidence="2">Secondary thiamine-phosphate synthase enzyme</fullName>
    </submittedName>
</protein>
<dbReference type="Pfam" id="PF01894">
    <property type="entry name" value="YjbQ"/>
    <property type="match status" value="1"/>
</dbReference>
<dbReference type="PANTHER" id="PTHR30615:SF8">
    <property type="entry name" value="UPF0047 PROTEIN C4A8.02C"/>
    <property type="match status" value="1"/>
</dbReference>
<evidence type="ECO:0000313" key="2">
    <source>
        <dbReference type="EMBL" id="SFG09588.1"/>
    </source>
</evidence>
<sequence length="133" mass="14326">MGDARFRVETDARLDVVDVTDRVEDALADGAGPDDDAVCTVFVRHTTAGLVCNENERRLLSDVEELLSSAVPDEGWAHDELDGNADSHLRAMLLGNGVTVPLADGELDLGTWQSLLLVECDGPRTRTVSVVTH</sequence>
<dbReference type="SUPFAM" id="SSF111038">
    <property type="entry name" value="YjbQ-like"/>
    <property type="match status" value="1"/>
</dbReference>
<dbReference type="PIRSF" id="PIRSF004681">
    <property type="entry name" value="UCP004681"/>
    <property type="match status" value="1"/>
</dbReference>
<dbReference type="AlphaFoldDB" id="A0A1I2P0Q5"/>
<accession>A0A1I2P0Q5</accession>
<dbReference type="RefSeq" id="WP_092890341.1">
    <property type="nucleotide sequence ID" value="NZ_FOOQ01000001.1"/>
</dbReference>
<evidence type="ECO:0000313" key="3">
    <source>
        <dbReference type="Proteomes" id="UP000198876"/>
    </source>
</evidence>
<gene>
    <name evidence="2" type="ORF">SAMN04488063_1405</name>
</gene>
<dbReference type="Gene3D" id="2.60.120.460">
    <property type="entry name" value="YjbQ-like"/>
    <property type="match status" value="1"/>
</dbReference>
<dbReference type="EMBL" id="FOOQ01000001">
    <property type="protein sequence ID" value="SFG09588.1"/>
    <property type="molecule type" value="Genomic_DNA"/>
</dbReference>